<sequence length="72" mass="8172">MTRKTYFSLIAREPDGEWSPQFGDYDRETVDAEKRDYIDHIGTTWPKGTEFKIITSNDTQASIDAAIVALST</sequence>
<gene>
    <name evidence="1" type="ORF">HAP48_018725</name>
</gene>
<proteinExistence type="predicted"/>
<evidence type="ECO:0000313" key="1">
    <source>
        <dbReference type="EMBL" id="NVI44948.1"/>
    </source>
</evidence>
<protein>
    <submittedName>
        <fullName evidence="1">Uncharacterized protein</fullName>
    </submittedName>
</protein>
<reference evidence="1" key="1">
    <citation type="submission" date="2020-06" db="EMBL/GenBank/DDBJ databases">
        <title>Whole Genome Sequence of Bradyrhizobium sp. Strain 1S1.</title>
        <authorList>
            <person name="Bromfield E.S.P."/>
            <person name="Cloutier S."/>
        </authorList>
    </citation>
    <scope>NUCLEOTIDE SEQUENCE [LARGE SCALE GENOMIC DNA]</scope>
    <source>
        <strain evidence="1">1S1</strain>
    </source>
</reference>
<comment type="caution">
    <text evidence="1">The sequence shown here is derived from an EMBL/GenBank/DDBJ whole genome shotgun (WGS) entry which is preliminary data.</text>
</comment>
<dbReference type="EMBL" id="JAAOLE020000001">
    <property type="protein sequence ID" value="NVI44948.1"/>
    <property type="molecule type" value="Genomic_DNA"/>
</dbReference>
<dbReference type="AlphaFoldDB" id="A0A973VZS9"/>
<name>A0A973VZS9_9BRAD</name>
<organism evidence="1">
    <name type="scientific">Bradyrhizobium septentrionale</name>
    <dbReference type="NCBI Taxonomy" id="1404411"/>
    <lineage>
        <taxon>Bacteria</taxon>
        <taxon>Pseudomonadati</taxon>
        <taxon>Pseudomonadota</taxon>
        <taxon>Alphaproteobacteria</taxon>
        <taxon>Hyphomicrobiales</taxon>
        <taxon>Nitrobacteraceae</taxon>
        <taxon>Bradyrhizobium</taxon>
    </lineage>
</organism>
<accession>A0A973VZS9</accession>
<dbReference type="RefSeq" id="WP_166204371.1">
    <property type="nucleotide sequence ID" value="NZ_CP088285.1"/>
</dbReference>